<dbReference type="SUPFAM" id="SSF52129">
    <property type="entry name" value="Caspase-like"/>
    <property type="match status" value="1"/>
</dbReference>
<dbReference type="PANTHER" id="PTHR47901:SF8">
    <property type="entry name" value="CASPASE-3"/>
    <property type="match status" value="1"/>
</dbReference>
<comment type="similarity">
    <text evidence="1">Belongs to the peptidase C14A family.</text>
</comment>
<evidence type="ECO:0000256" key="4">
    <source>
        <dbReference type="ARBA" id="ARBA00022801"/>
    </source>
</evidence>
<dbReference type="GO" id="GO:0006915">
    <property type="term" value="P:apoptotic process"/>
    <property type="evidence" value="ECO:0007669"/>
    <property type="project" value="UniProtKB-KW"/>
</dbReference>
<evidence type="ECO:0000256" key="2">
    <source>
        <dbReference type="ARBA" id="ARBA00022670"/>
    </source>
</evidence>
<dbReference type="AlphaFoldDB" id="A0A914MH97"/>
<protein>
    <submittedName>
        <fullName evidence="7">Caspase family p20 domain-containing protein</fullName>
    </submittedName>
</protein>
<dbReference type="Proteomes" id="UP000887563">
    <property type="component" value="Unplaced"/>
</dbReference>
<sequence>MLPIKSLYVQTNFISPITFIKYPVLSLKTYDQIYPNFSTPRGLAIIINNYKFINKQNREGTQVDELSLCNLFKQLGYKIICERDLTAQVILKINTRCVSPFSFLP</sequence>
<keyword evidence="6" id="KW-1185">Reference proteome</keyword>
<evidence type="ECO:0000313" key="6">
    <source>
        <dbReference type="Proteomes" id="UP000887563"/>
    </source>
</evidence>
<dbReference type="InterPro" id="IPR002398">
    <property type="entry name" value="Pept_C14"/>
</dbReference>
<evidence type="ECO:0000256" key="3">
    <source>
        <dbReference type="ARBA" id="ARBA00022703"/>
    </source>
</evidence>
<dbReference type="GO" id="GO:0004197">
    <property type="term" value="F:cysteine-type endopeptidase activity"/>
    <property type="evidence" value="ECO:0007669"/>
    <property type="project" value="InterPro"/>
</dbReference>
<keyword evidence="4" id="KW-0378">Hydrolase</keyword>
<reference evidence="7" key="1">
    <citation type="submission" date="2022-11" db="UniProtKB">
        <authorList>
            <consortium name="WormBaseParasite"/>
        </authorList>
    </citation>
    <scope>IDENTIFICATION</scope>
</reference>
<evidence type="ECO:0000313" key="7">
    <source>
        <dbReference type="WBParaSite" id="Minc3s01891g27001"/>
    </source>
</evidence>
<evidence type="ECO:0000256" key="1">
    <source>
        <dbReference type="ARBA" id="ARBA00010134"/>
    </source>
</evidence>
<dbReference type="InterPro" id="IPR001309">
    <property type="entry name" value="Pept_C14_p20"/>
</dbReference>
<dbReference type="GO" id="GO:0006508">
    <property type="term" value="P:proteolysis"/>
    <property type="evidence" value="ECO:0007669"/>
    <property type="project" value="UniProtKB-KW"/>
</dbReference>
<evidence type="ECO:0000259" key="5">
    <source>
        <dbReference type="PROSITE" id="PS50208"/>
    </source>
</evidence>
<dbReference type="PANTHER" id="PTHR47901">
    <property type="entry name" value="CASPASE RECRUITMENT DOMAIN-CONTAINING PROTEIN 18"/>
    <property type="match status" value="1"/>
</dbReference>
<dbReference type="Pfam" id="PF00656">
    <property type="entry name" value="Peptidase_C14"/>
    <property type="match status" value="1"/>
</dbReference>
<name>A0A914MH97_MELIC</name>
<organism evidence="6 7">
    <name type="scientific">Meloidogyne incognita</name>
    <name type="common">Southern root-knot nematode worm</name>
    <name type="synonym">Oxyuris incognita</name>
    <dbReference type="NCBI Taxonomy" id="6306"/>
    <lineage>
        <taxon>Eukaryota</taxon>
        <taxon>Metazoa</taxon>
        <taxon>Ecdysozoa</taxon>
        <taxon>Nematoda</taxon>
        <taxon>Chromadorea</taxon>
        <taxon>Rhabditida</taxon>
        <taxon>Tylenchina</taxon>
        <taxon>Tylenchomorpha</taxon>
        <taxon>Tylenchoidea</taxon>
        <taxon>Meloidogynidae</taxon>
        <taxon>Meloidogyninae</taxon>
        <taxon>Meloidogyne</taxon>
        <taxon>Meloidogyne incognita group</taxon>
    </lineage>
</organism>
<dbReference type="InterPro" id="IPR011600">
    <property type="entry name" value="Pept_C14_caspase"/>
</dbReference>
<dbReference type="PROSITE" id="PS50208">
    <property type="entry name" value="CASPASE_P20"/>
    <property type="match status" value="1"/>
</dbReference>
<proteinExistence type="inferred from homology"/>
<accession>A0A914MH97</accession>
<dbReference type="InterPro" id="IPR029030">
    <property type="entry name" value="Caspase-like_dom_sf"/>
</dbReference>
<feature type="domain" description="Caspase family p20" evidence="5">
    <location>
        <begin position="40"/>
        <end position="88"/>
    </location>
</feature>
<dbReference type="WBParaSite" id="Minc3s01891g27001">
    <property type="protein sequence ID" value="Minc3s01891g27001"/>
    <property type="gene ID" value="Minc3s01891g27001"/>
</dbReference>
<dbReference type="PRINTS" id="PR00376">
    <property type="entry name" value="IL1BCENZYME"/>
</dbReference>
<dbReference type="Gene3D" id="3.40.50.1460">
    <property type="match status" value="1"/>
</dbReference>
<keyword evidence="3" id="KW-0053">Apoptosis</keyword>
<dbReference type="InterPro" id="IPR015917">
    <property type="entry name" value="Pept_C14A"/>
</dbReference>
<keyword evidence="2" id="KW-0645">Protease</keyword>